<evidence type="ECO:0000256" key="3">
    <source>
        <dbReference type="ARBA" id="ARBA00022777"/>
    </source>
</evidence>
<keyword evidence="1" id="KW-0808">Transferase</keyword>
<dbReference type="EMBL" id="CP089982">
    <property type="protein sequence ID" value="WXA93014.1"/>
    <property type="molecule type" value="Genomic_DNA"/>
</dbReference>
<organism evidence="8 9">
    <name type="scientific">Pendulispora brunnea</name>
    <dbReference type="NCBI Taxonomy" id="2905690"/>
    <lineage>
        <taxon>Bacteria</taxon>
        <taxon>Pseudomonadati</taxon>
        <taxon>Myxococcota</taxon>
        <taxon>Myxococcia</taxon>
        <taxon>Myxococcales</taxon>
        <taxon>Sorangiineae</taxon>
        <taxon>Pendulisporaceae</taxon>
        <taxon>Pendulispora</taxon>
    </lineage>
</organism>
<dbReference type="SMART" id="SM00220">
    <property type="entry name" value="S_TKc"/>
    <property type="match status" value="1"/>
</dbReference>
<keyword evidence="8" id="KW-0723">Serine/threonine-protein kinase</keyword>
<keyword evidence="3 8" id="KW-0418">Kinase</keyword>
<gene>
    <name evidence="8" type="ORF">LZC95_42005</name>
</gene>
<keyword evidence="6" id="KW-0472">Membrane</keyword>
<dbReference type="Gene3D" id="3.30.200.20">
    <property type="entry name" value="Phosphorylase Kinase, domain 1"/>
    <property type="match status" value="1"/>
</dbReference>
<sequence>MTPHETPRDIPHFEGMIVGGKYVVLHFIGAGGMGTVWAGTHRTLGTRVAIKFIREEHVTNPDSRRRFEIEARAAARLQSQHAVHVYDYGVTADGFPYIVMEYLQGESLSELIIREGPVAPREAANIIRQAAVALDRAHAAGIVHRDLKPDNIFLTTSAEAIGSEYPYVVKLVDFGIAKIFEEPIRTDRAPVPMGGPTQEGAVIGTPNFMSPEQLTSGGMPGVLTDLWSLGASTFAALTARIPFEGEVLGDIVLKVCAEPMPVPSEVNPNVPPGFDAWFAKACAREPHLRFQSAAEMSRALDQVCGLSAPAPAAAQLLRDEQVQYALKPASPEALAALAELDEPRSMSPRTALLAGLVLGVAVMIGVAGFIAYRDKVASETQEQLRNPPAADAGRR</sequence>
<name>A0ABZ2K2R5_9BACT</name>
<evidence type="ECO:0000256" key="6">
    <source>
        <dbReference type="SAM" id="Phobius"/>
    </source>
</evidence>
<feature type="transmembrane region" description="Helical" evidence="6">
    <location>
        <begin position="351"/>
        <end position="372"/>
    </location>
</feature>
<dbReference type="RefSeq" id="WP_394843612.1">
    <property type="nucleotide sequence ID" value="NZ_CP089982.1"/>
</dbReference>
<dbReference type="InterPro" id="IPR017441">
    <property type="entry name" value="Protein_kinase_ATP_BS"/>
</dbReference>
<dbReference type="PROSITE" id="PS50011">
    <property type="entry name" value="PROTEIN_KINASE_DOM"/>
    <property type="match status" value="1"/>
</dbReference>
<keyword evidence="4 5" id="KW-0067">ATP-binding</keyword>
<dbReference type="PANTHER" id="PTHR43289">
    <property type="entry name" value="MITOGEN-ACTIVATED PROTEIN KINASE KINASE KINASE 20-RELATED"/>
    <property type="match status" value="1"/>
</dbReference>
<keyword evidence="2 5" id="KW-0547">Nucleotide-binding</keyword>
<dbReference type="InterPro" id="IPR011009">
    <property type="entry name" value="Kinase-like_dom_sf"/>
</dbReference>
<dbReference type="InterPro" id="IPR000719">
    <property type="entry name" value="Prot_kinase_dom"/>
</dbReference>
<accession>A0ABZ2K2R5</accession>
<dbReference type="SUPFAM" id="SSF56112">
    <property type="entry name" value="Protein kinase-like (PK-like)"/>
    <property type="match status" value="1"/>
</dbReference>
<evidence type="ECO:0000256" key="5">
    <source>
        <dbReference type="PROSITE-ProRule" id="PRU10141"/>
    </source>
</evidence>
<proteinExistence type="predicted"/>
<evidence type="ECO:0000256" key="4">
    <source>
        <dbReference type="ARBA" id="ARBA00022840"/>
    </source>
</evidence>
<feature type="domain" description="Protein kinase" evidence="7">
    <location>
        <begin position="22"/>
        <end position="395"/>
    </location>
</feature>
<dbReference type="PANTHER" id="PTHR43289:SF6">
    <property type="entry name" value="SERINE_THREONINE-PROTEIN KINASE NEKL-3"/>
    <property type="match status" value="1"/>
</dbReference>
<dbReference type="Pfam" id="PF00069">
    <property type="entry name" value="Pkinase"/>
    <property type="match status" value="1"/>
</dbReference>
<keyword evidence="9" id="KW-1185">Reference proteome</keyword>
<evidence type="ECO:0000313" key="8">
    <source>
        <dbReference type="EMBL" id="WXA93014.1"/>
    </source>
</evidence>
<dbReference type="Gene3D" id="1.10.510.10">
    <property type="entry name" value="Transferase(Phosphotransferase) domain 1"/>
    <property type="match status" value="1"/>
</dbReference>
<evidence type="ECO:0000313" key="9">
    <source>
        <dbReference type="Proteomes" id="UP001379533"/>
    </source>
</evidence>
<dbReference type="PROSITE" id="PS00107">
    <property type="entry name" value="PROTEIN_KINASE_ATP"/>
    <property type="match status" value="1"/>
</dbReference>
<dbReference type="InterPro" id="IPR008271">
    <property type="entry name" value="Ser/Thr_kinase_AS"/>
</dbReference>
<keyword evidence="6" id="KW-1133">Transmembrane helix</keyword>
<protein>
    <submittedName>
        <fullName evidence="8">Serine/threonine protein kinase</fullName>
    </submittedName>
</protein>
<evidence type="ECO:0000259" key="7">
    <source>
        <dbReference type="PROSITE" id="PS50011"/>
    </source>
</evidence>
<keyword evidence="6" id="KW-0812">Transmembrane</keyword>
<dbReference type="GO" id="GO:0004674">
    <property type="term" value="F:protein serine/threonine kinase activity"/>
    <property type="evidence" value="ECO:0007669"/>
    <property type="project" value="UniProtKB-KW"/>
</dbReference>
<feature type="binding site" evidence="5">
    <location>
        <position position="51"/>
    </location>
    <ligand>
        <name>ATP</name>
        <dbReference type="ChEBI" id="CHEBI:30616"/>
    </ligand>
</feature>
<reference evidence="8 9" key="1">
    <citation type="submission" date="2021-12" db="EMBL/GenBank/DDBJ databases">
        <title>Discovery of the Pendulisporaceae a myxobacterial family with distinct sporulation behavior and unique specialized metabolism.</title>
        <authorList>
            <person name="Garcia R."/>
            <person name="Popoff A."/>
            <person name="Bader C.D."/>
            <person name="Loehr J."/>
            <person name="Walesch S."/>
            <person name="Walt C."/>
            <person name="Boldt J."/>
            <person name="Bunk B."/>
            <person name="Haeckl F.J.F.P.J."/>
            <person name="Gunesch A.P."/>
            <person name="Birkelbach J."/>
            <person name="Nuebel U."/>
            <person name="Pietschmann T."/>
            <person name="Bach T."/>
            <person name="Mueller R."/>
        </authorList>
    </citation>
    <scope>NUCLEOTIDE SEQUENCE [LARGE SCALE GENOMIC DNA]</scope>
    <source>
        <strain evidence="8 9">MSr12523</strain>
    </source>
</reference>
<evidence type="ECO:0000256" key="2">
    <source>
        <dbReference type="ARBA" id="ARBA00022741"/>
    </source>
</evidence>
<evidence type="ECO:0000256" key="1">
    <source>
        <dbReference type="ARBA" id="ARBA00022679"/>
    </source>
</evidence>
<dbReference type="CDD" id="cd14014">
    <property type="entry name" value="STKc_PknB_like"/>
    <property type="match status" value="1"/>
</dbReference>
<dbReference type="PROSITE" id="PS00108">
    <property type="entry name" value="PROTEIN_KINASE_ST"/>
    <property type="match status" value="1"/>
</dbReference>
<dbReference type="Proteomes" id="UP001379533">
    <property type="component" value="Chromosome"/>
</dbReference>